<evidence type="ECO:0000313" key="11">
    <source>
        <dbReference type="EMBL" id="CCX30284.1"/>
    </source>
</evidence>
<dbReference type="Pfam" id="PF04193">
    <property type="entry name" value="PQ-loop"/>
    <property type="match status" value="2"/>
</dbReference>
<organism evidence="11 12">
    <name type="scientific">Pyronema omphalodes (strain CBS 100304)</name>
    <name type="common">Pyronema confluens</name>
    <dbReference type="NCBI Taxonomy" id="1076935"/>
    <lineage>
        <taxon>Eukaryota</taxon>
        <taxon>Fungi</taxon>
        <taxon>Dikarya</taxon>
        <taxon>Ascomycota</taxon>
        <taxon>Pezizomycotina</taxon>
        <taxon>Pezizomycetes</taxon>
        <taxon>Pezizales</taxon>
        <taxon>Pyronemataceae</taxon>
        <taxon>Pyronema</taxon>
    </lineage>
</organism>
<evidence type="ECO:0000256" key="7">
    <source>
        <dbReference type="ARBA" id="ARBA00038475"/>
    </source>
</evidence>
<evidence type="ECO:0000256" key="10">
    <source>
        <dbReference type="SAM" id="Phobius"/>
    </source>
</evidence>
<reference evidence="11 12" key="1">
    <citation type="journal article" date="2013" name="PLoS Genet.">
        <title>The genome and development-dependent transcriptomes of Pyronema confluens: a window into fungal evolution.</title>
        <authorList>
            <person name="Traeger S."/>
            <person name="Altegoer F."/>
            <person name="Freitag M."/>
            <person name="Gabaldon T."/>
            <person name="Kempken F."/>
            <person name="Kumar A."/>
            <person name="Marcet-Houben M."/>
            <person name="Poggeler S."/>
            <person name="Stajich J.E."/>
            <person name="Nowrousian M."/>
        </authorList>
    </citation>
    <scope>NUCLEOTIDE SEQUENCE [LARGE SCALE GENOMIC DNA]</scope>
    <source>
        <strain evidence="12">CBS 100304</strain>
        <tissue evidence="11">Vegetative mycelium</tissue>
    </source>
</reference>
<dbReference type="AlphaFoldDB" id="U4LDX7"/>
<evidence type="ECO:0000256" key="8">
    <source>
        <dbReference type="PIRNR" id="PIRNR023381"/>
    </source>
</evidence>
<keyword evidence="12" id="KW-1185">Reference proteome</keyword>
<sequence length="287" mass="30935">MEAVLPHLEPIVALLRPHLLPIIKALPAPIHEFGLSQLGETCYETIVQNLDISQAECTQLAISKAIGVAIVGLSTVVKVPQILKLVKSGSAKGVSFTSYALETTAYLITLAYNFRSGNPFSTYGEIALLAAQNVIISLLVLAYKGRLDVAALYTAVLASAGYSLFNQALVTPEMMVMAQAATIPLGLMSKVPQIWTILKEKSTGQLSAFAVFNYLFGSLARIFTTLAEVNDPVILYGFLGGFALNVVLAFQMIWYWNSGSKLGSGKAKKHFPSKNTPRKAKAGPKRK</sequence>
<dbReference type="OrthoDB" id="271506at2759"/>
<keyword evidence="3 8" id="KW-0812">Transmembrane</keyword>
<name>U4LDX7_PYROM</name>
<evidence type="ECO:0000313" key="12">
    <source>
        <dbReference type="Proteomes" id="UP000018144"/>
    </source>
</evidence>
<keyword evidence="5 8" id="KW-1133">Transmembrane helix</keyword>
<keyword evidence="4" id="KW-0677">Repeat</keyword>
<comment type="subcellular location">
    <subcellularLocation>
        <location evidence="1 8">Membrane</location>
        <topology evidence="1 8">Multi-pass membrane protein</topology>
    </subcellularLocation>
</comment>
<evidence type="ECO:0000256" key="6">
    <source>
        <dbReference type="ARBA" id="ARBA00023136"/>
    </source>
</evidence>
<evidence type="ECO:0000256" key="4">
    <source>
        <dbReference type="ARBA" id="ARBA00022737"/>
    </source>
</evidence>
<dbReference type="Proteomes" id="UP000018144">
    <property type="component" value="Unassembled WGS sequence"/>
</dbReference>
<feature type="transmembrane region" description="Helical" evidence="10">
    <location>
        <begin position="233"/>
        <end position="256"/>
    </location>
</feature>
<comment type="similarity">
    <text evidence="7 8">Belongs to the MPDU1 (TC 2.A.43.3) family.</text>
</comment>
<keyword evidence="6 8" id="KW-0472">Membrane</keyword>
<dbReference type="PIRSF" id="PIRSF023381">
    <property type="entry name" value="MannP-dilichol_defect-1p"/>
    <property type="match status" value="1"/>
</dbReference>
<accession>U4LDX7</accession>
<dbReference type="EMBL" id="HF935433">
    <property type="protein sequence ID" value="CCX30284.1"/>
    <property type="molecule type" value="Genomic_DNA"/>
</dbReference>
<feature type="transmembrane region" description="Helical" evidence="10">
    <location>
        <begin position="150"/>
        <end position="170"/>
    </location>
</feature>
<dbReference type="OMA" id="LQVLYYW"/>
<protein>
    <recommendedName>
        <fullName evidence="8">Mannose-P-dolichol utilization defect 1 protein homolog</fullName>
    </recommendedName>
</protein>
<evidence type="ECO:0000256" key="5">
    <source>
        <dbReference type="ARBA" id="ARBA00022989"/>
    </source>
</evidence>
<keyword evidence="2" id="KW-0813">Transport</keyword>
<dbReference type="SMART" id="SM00679">
    <property type="entry name" value="CTNS"/>
    <property type="match status" value="2"/>
</dbReference>
<dbReference type="Gene3D" id="1.20.1280.290">
    <property type="match status" value="2"/>
</dbReference>
<feature type="region of interest" description="Disordered" evidence="9">
    <location>
        <begin position="263"/>
        <end position="287"/>
    </location>
</feature>
<proteinExistence type="inferred from homology"/>
<feature type="transmembrane region" description="Helical" evidence="10">
    <location>
        <begin position="207"/>
        <end position="227"/>
    </location>
</feature>
<dbReference type="STRING" id="1076935.U4LDX7"/>
<dbReference type="PANTHER" id="PTHR12226:SF2">
    <property type="entry name" value="MANNOSE-P-DOLICHOL UTILIZATION DEFECT 1 PROTEIN"/>
    <property type="match status" value="1"/>
</dbReference>
<evidence type="ECO:0000256" key="2">
    <source>
        <dbReference type="ARBA" id="ARBA00022448"/>
    </source>
</evidence>
<dbReference type="GO" id="GO:0016020">
    <property type="term" value="C:membrane"/>
    <property type="evidence" value="ECO:0007669"/>
    <property type="project" value="UniProtKB-SubCell"/>
</dbReference>
<evidence type="ECO:0000256" key="1">
    <source>
        <dbReference type="ARBA" id="ARBA00004141"/>
    </source>
</evidence>
<dbReference type="PANTHER" id="PTHR12226">
    <property type="entry name" value="MANNOSE-P-DOLICHOL UTILIZATION DEFECT 1 LEC35 -RELATED"/>
    <property type="match status" value="1"/>
</dbReference>
<feature type="transmembrane region" description="Helical" evidence="10">
    <location>
        <begin position="126"/>
        <end position="143"/>
    </location>
</feature>
<dbReference type="InterPro" id="IPR006603">
    <property type="entry name" value="PQ-loop_rpt"/>
</dbReference>
<evidence type="ECO:0000256" key="3">
    <source>
        <dbReference type="ARBA" id="ARBA00022692"/>
    </source>
</evidence>
<feature type="compositionally biased region" description="Basic residues" evidence="9">
    <location>
        <begin position="266"/>
        <end position="287"/>
    </location>
</feature>
<dbReference type="InterPro" id="IPR016817">
    <property type="entry name" value="MannP-dilichol_defect-1"/>
</dbReference>
<dbReference type="eggNOG" id="KOG3211">
    <property type="taxonomic scope" value="Eukaryota"/>
</dbReference>
<gene>
    <name evidence="11" type="ORF">PCON_08426</name>
</gene>
<evidence type="ECO:0000256" key="9">
    <source>
        <dbReference type="SAM" id="MobiDB-lite"/>
    </source>
</evidence>